<feature type="compositionally biased region" description="Polar residues" evidence="10">
    <location>
        <begin position="899"/>
        <end position="921"/>
    </location>
</feature>
<evidence type="ECO:0000256" key="4">
    <source>
        <dbReference type="ARBA" id="ARBA00022741"/>
    </source>
</evidence>
<feature type="region of interest" description="Disordered" evidence="10">
    <location>
        <begin position="712"/>
        <end position="741"/>
    </location>
</feature>
<keyword evidence="6 9" id="KW-0067">ATP-binding</keyword>
<dbReference type="InParanoid" id="A0A507BFP5"/>
<feature type="compositionally biased region" description="Acidic residues" evidence="10">
    <location>
        <begin position="1064"/>
        <end position="1074"/>
    </location>
</feature>
<feature type="compositionally biased region" description="Basic and acidic residues" evidence="10">
    <location>
        <begin position="929"/>
        <end position="939"/>
    </location>
</feature>
<dbReference type="STRING" id="1093900.A0A507BFP5"/>
<feature type="compositionally biased region" description="Polar residues" evidence="10">
    <location>
        <begin position="193"/>
        <end position="208"/>
    </location>
</feature>
<protein>
    <recommendedName>
        <fullName evidence="2">mitogen-activated protein kinase</fullName>
        <ecNumber evidence="2">2.7.11.24</ecNumber>
    </recommendedName>
</protein>
<feature type="compositionally biased region" description="Pro residues" evidence="10">
    <location>
        <begin position="14"/>
        <end position="24"/>
    </location>
</feature>
<feature type="region of interest" description="Disordered" evidence="10">
    <location>
        <begin position="767"/>
        <end position="880"/>
    </location>
</feature>
<dbReference type="PROSITE" id="PS00108">
    <property type="entry name" value="PROTEIN_KINASE_ST"/>
    <property type="match status" value="1"/>
</dbReference>
<feature type="region of interest" description="Disordered" evidence="10">
    <location>
        <begin position="1230"/>
        <end position="1303"/>
    </location>
</feature>
<feature type="compositionally biased region" description="Basic and acidic residues" evidence="10">
    <location>
        <begin position="789"/>
        <end position="808"/>
    </location>
</feature>
<feature type="domain" description="Protein kinase" evidence="11">
    <location>
        <begin position="1383"/>
        <end position="1652"/>
    </location>
</feature>
<dbReference type="FunFam" id="1.10.510.10:FF:000182">
    <property type="entry name" value="MAP kinase kinase kinase mkh1"/>
    <property type="match status" value="1"/>
</dbReference>
<evidence type="ECO:0000256" key="8">
    <source>
        <dbReference type="ARBA" id="ARBA00048130"/>
    </source>
</evidence>
<name>A0A507BFP5_9PEZI</name>
<dbReference type="FunFam" id="3.30.200.20:FF:000387">
    <property type="entry name" value="Serine/threonine-protein kinase STE11"/>
    <property type="match status" value="1"/>
</dbReference>
<feature type="region of interest" description="Disordered" evidence="10">
    <location>
        <begin position="894"/>
        <end position="963"/>
    </location>
</feature>
<dbReference type="Gene3D" id="1.10.510.10">
    <property type="entry name" value="Transferase(Phosphotransferase) domain 1"/>
    <property type="match status" value="1"/>
</dbReference>
<dbReference type="RefSeq" id="XP_030999887.1">
    <property type="nucleotide sequence ID" value="XM_031136901.1"/>
</dbReference>
<dbReference type="EC" id="2.7.11.24" evidence="2"/>
<dbReference type="OrthoDB" id="266718at2759"/>
<dbReference type="InterPro" id="IPR017441">
    <property type="entry name" value="Protein_kinase_ATP_BS"/>
</dbReference>
<feature type="compositionally biased region" description="Low complexity" evidence="10">
    <location>
        <begin position="362"/>
        <end position="378"/>
    </location>
</feature>
<dbReference type="InterPro" id="IPR011009">
    <property type="entry name" value="Kinase-like_dom_sf"/>
</dbReference>
<comment type="similarity">
    <text evidence="1">Belongs to the protein kinase superfamily. STE Ser/Thr protein kinase family. MAP kinase kinase kinase subfamily.</text>
</comment>
<reference evidence="12 13" key="1">
    <citation type="submission" date="2019-06" db="EMBL/GenBank/DDBJ databases">
        <title>Draft genome sequence of the filamentous fungus Phialemoniopsis curvata isolated from diesel fuel.</title>
        <authorList>
            <person name="Varaljay V.A."/>
            <person name="Lyon W.J."/>
            <person name="Crouch A.L."/>
            <person name="Drake C.E."/>
            <person name="Hollomon J.M."/>
            <person name="Nadeau L.J."/>
            <person name="Nunn H.S."/>
            <person name="Stevenson B.S."/>
            <person name="Bojanowski C.L."/>
            <person name="Crookes-Goodson W.J."/>
        </authorList>
    </citation>
    <scope>NUCLEOTIDE SEQUENCE [LARGE SCALE GENOMIC DNA]</scope>
    <source>
        <strain evidence="12 13">D216</strain>
    </source>
</reference>
<feature type="compositionally biased region" description="Low complexity" evidence="10">
    <location>
        <begin position="1320"/>
        <end position="1337"/>
    </location>
</feature>
<evidence type="ECO:0000256" key="2">
    <source>
        <dbReference type="ARBA" id="ARBA00012411"/>
    </source>
</evidence>
<feature type="binding site" evidence="9">
    <location>
        <position position="1412"/>
    </location>
    <ligand>
        <name>ATP</name>
        <dbReference type="ChEBI" id="CHEBI:30616"/>
    </ligand>
</feature>
<feature type="compositionally biased region" description="Polar residues" evidence="10">
    <location>
        <begin position="417"/>
        <end position="440"/>
    </location>
</feature>
<feature type="compositionally biased region" description="Polar residues" evidence="10">
    <location>
        <begin position="1131"/>
        <end position="1141"/>
    </location>
</feature>
<evidence type="ECO:0000256" key="7">
    <source>
        <dbReference type="ARBA" id="ARBA00047919"/>
    </source>
</evidence>
<dbReference type="PROSITE" id="PS50011">
    <property type="entry name" value="PROTEIN_KINASE_DOM"/>
    <property type="match status" value="1"/>
</dbReference>
<feature type="compositionally biased region" description="Pro residues" evidence="10">
    <location>
        <begin position="55"/>
        <end position="65"/>
    </location>
</feature>
<feature type="region of interest" description="Disordered" evidence="10">
    <location>
        <begin position="162"/>
        <end position="208"/>
    </location>
</feature>
<feature type="region of interest" description="Disordered" evidence="10">
    <location>
        <begin position="992"/>
        <end position="1177"/>
    </location>
</feature>
<comment type="caution">
    <text evidence="12">The sequence shown here is derived from an EMBL/GenBank/DDBJ whole genome shotgun (WGS) entry which is preliminary data.</text>
</comment>
<dbReference type="GO" id="GO:0005524">
    <property type="term" value="F:ATP binding"/>
    <property type="evidence" value="ECO:0007669"/>
    <property type="project" value="UniProtKB-UniRule"/>
</dbReference>
<comment type="catalytic activity">
    <reaction evidence="8">
        <text>L-seryl-[protein] + ATP = O-phospho-L-seryl-[protein] + ADP + H(+)</text>
        <dbReference type="Rhea" id="RHEA:17989"/>
        <dbReference type="Rhea" id="RHEA-COMP:9863"/>
        <dbReference type="Rhea" id="RHEA-COMP:11604"/>
        <dbReference type="ChEBI" id="CHEBI:15378"/>
        <dbReference type="ChEBI" id="CHEBI:29999"/>
        <dbReference type="ChEBI" id="CHEBI:30616"/>
        <dbReference type="ChEBI" id="CHEBI:83421"/>
        <dbReference type="ChEBI" id="CHEBI:456216"/>
        <dbReference type="EC" id="2.7.11.24"/>
    </reaction>
    <physiologicalReaction direction="left-to-right" evidence="8">
        <dbReference type="Rhea" id="RHEA:17990"/>
    </physiologicalReaction>
</comment>
<evidence type="ECO:0000259" key="11">
    <source>
        <dbReference type="PROSITE" id="PS50011"/>
    </source>
</evidence>
<evidence type="ECO:0000256" key="6">
    <source>
        <dbReference type="ARBA" id="ARBA00022840"/>
    </source>
</evidence>
<evidence type="ECO:0000256" key="10">
    <source>
        <dbReference type="SAM" id="MobiDB-lite"/>
    </source>
</evidence>
<accession>A0A507BFP5</accession>
<dbReference type="PROSITE" id="PS00107">
    <property type="entry name" value="PROTEIN_KINASE_ATP"/>
    <property type="match status" value="1"/>
</dbReference>
<feature type="compositionally biased region" description="Basic and acidic residues" evidence="10">
    <location>
        <begin position="491"/>
        <end position="509"/>
    </location>
</feature>
<dbReference type="SMART" id="SM00220">
    <property type="entry name" value="S_TKc"/>
    <property type="match status" value="1"/>
</dbReference>
<organism evidence="12 13">
    <name type="scientific">Thyridium curvatum</name>
    <dbReference type="NCBI Taxonomy" id="1093900"/>
    <lineage>
        <taxon>Eukaryota</taxon>
        <taxon>Fungi</taxon>
        <taxon>Dikarya</taxon>
        <taxon>Ascomycota</taxon>
        <taxon>Pezizomycotina</taxon>
        <taxon>Sordariomycetes</taxon>
        <taxon>Sordariomycetidae</taxon>
        <taxon>Thyridiales</taxon>
        <taxon>Thyridiaceae</taxon>
        <taxon>Thyridium</taxon>
    </lineage>
</organism>
<proteinExistence type="inferred from homology"/>
<dbReference type="GO" id="GO:0004709">
    <property type="term" value="F:MAP kinase kinase kinase activity"/>
    <property type="evidence" value="ECO:0007669"/>
    <property type="project" value="UniProtKB-ARBA"/>
</dbReference>
<evidence type="ECO:0000256" key="9">
    <source>
        <dbReference type="PROSITE-ProRule" id="PRU10141"/>
    </source>
</evidence>
<dbReference type="PANTHER" id="PTHR48016:SF48">
    <property type="entry name" value="SERINE_THREONINE-PROTEIN KINASE BCK1_SLK1_SSP31"/>
    <property type="match status" value="1"/>
</dbReference>
<feature type="compositionally biased region" description="Low complexity" evidence="10">
    <location>
        <begin position="1154"/>
        <end position="1165"/>
    </location>
</feature>
<dbReference type="PANTHER" id="PTHR48016">
    <property type="entry name" value="MAP KINASE KINASE KINASE SSK2-RELATED-RELATED"/>
    <property type="match status" value="1"/>
</dbReference>
<evidence type="ECO:0000256" key="1">
    <source>
        <dbReference type="ARBA" id="ARBA00006529"/>
    </source>
</evidence>
<keyword evidence="3" id="KW-0808">Transferase</keyword>
<dbReference type="SUPFAM" id="SSF56112">
    <property type="entry name" value="Protein kinase-like (PK-like)"/>
    <property type="match status" value="1"/>
</dbReference>
<dbReference type="GeneID" id="41970132"/>
<feature type="region of interest" description="Disordered" evidence="10">
    <location>
        <begin position="1"/>
        <end position="101"/>
    </location>
</feature>
<evidence type="ECO:0000313" key="13">
    <source>
        <dbReference type="Proteomes" id="UP000319257"/>
    </source>
</evidence>
<sequence length="1674" mass="180288">MYPNGQRDPSRPFQMPPPPPPMSPPNASTLGPGMMNIPPPPPRYPSAPGHLGPAGLPPPPGPPPGSALNQQAPWHSTWGRMYDSRGTFVPPPPPTQHTTNYNPKLHAGAAPGQIITIPPPPPPSEQMSATYIPQGDTYGEGVGIPGLGGIADEMMAPMAGHSPWAQAAGHGQPGGGSTPLDDQAGRDRLYPSGLQNRGASTASNATTSGGVPHELAVQWPLDKVLLWLQGNNFSKDWQETFKGLNLHGAHFLELGSAHGGRGNFGMMHQQVYPRLAQECTTSGTGWDQTRERDEGKRMRRLIRAIVTGRPVDLAKMTTSHTRKESISGGQMSLPSAGTDAGDSPNTPIKAPGPGFSGRRVSTTRTTTMPTLTNSTMSSDNSHRNLLKHIDADGRRQSPTASEPGEAGGARVIGKDSPSGSPNLPIQAQFASSTPNLSASPHSARFGHRSRNSTDSLSSNAAHYGSGVPPEASQMLRNGMNIDEIMSSTRNGEGRRYGHESRHSPLESGDRSAGTEPPSSAKEKSFLSFLSRKKRQENNGTYPSPEDLESPTSPALNFKPSSLGTRTGHSSETSLDRPNSYFSVLDPKAKRSLMGRAFVLATADHWNYRMVDVTDVENATELRQTICINVGLPDADAHIYVTELGKFDHDDALDDIRLLTNRKLKADGSGSLKLYVQPKAMAGLGVNVAAEGQLSPSYVPPGFSRDEDAYARLNGQRPRSSSSPPSSRQNSTAVPAQNDRDDKALAQEATDYRAEMARKGQAYLEKRRQAALKENSPSESASYGIVGRNVDFDQPRGSPFEDKHPDKLFPQRRAPAPPGDPSATLIKANSLSKKTGDRMRLSQGSIEGYPRRPSTSTGEMPEMSEAGKRRPALATNPAGGIKSALAGMGRGFAGLGHPSRSLSPNRVASAPVNANTENSGFDQQRGKRTSKVDFISKDGGDASGRGSSPSGSLSSGTWSKDHLPLFVPDYSPGGALLAPSDFNNDLVHKVGRDSDSVAKTRTAGSHNQRAPFPGDLTPASRMSANFARIESAPLPRRKSHGPDVNFVETEVNFSRPAPAAQPAAQDEDSGDDSDDGLFAVPISSRSQGNDKGKGTATPTQGKEGNASGSVERRPSLTLNTTRTSRAGKGLSVSFNSPQSANPKTGEGDDDESARSSRSSQRTPASDAWESENDSMLNRRKSFIEKDVWAVRPPTDALIDNLEDFFPNLNVDQPVLEDGEVEMPPSPIAEADENVQEQAKSPAPTPSMPTSPPPAIPPSRTASLYNESDTLGSDESTLKALERPASIQSVAQRSVRRSGGLGRMKSIREVARGAHEANKRFTQTQIAQQPAAASKSSNNNSALLRRKSTKMFNANIVQIRPDRGSIVMPQIPQDVLPKRQTTFRWFKGQLIGKGTYGRVYLGMNATTGEFLAVKEVEVNPKAAQGDKNKMREMVAALDQEIDTMQHLDHVNIVQYLGCERKETSISIFLEYISGGSIGSCLRKHGKFEESVVASLTRQTLSGLAYLHREGILHRDLKADNILLDVDGTCKISDFGISKKTDDIYGNDKSNNMQGSVFWMAPEVIRSQGQGYSAKVDIWSLGCVVLEMFAGRRPWSKEEAVGAIYKIANGETPPIPEDVQMTISPYAIAFMLDCFTVNPSERPTANKLLSQHPFCELDPNYNFNDTELYAKIRGTFR</sequence>
<feature type="region of interest" description="Disordered" evidence="10">
    <location>
        <begin position="488"/>
        <end position="578"/>
    </location>
</feature>
<feature type="compositionally biased region" description="Polar residues" evidence="10">
    <location>
        <begin position="1095"/>
        <end position="1107"/>
    </location>
</feature>
<keyword evidence="5" id="KW-0418">Kinase</keyword>
<dbReference type="Proteomes" id="UP000319257">
    <property type="component" value="Unassembled WGS sequence"/>
</dbReference>
<dbReference type="InterPro" id="IPR008271">
    <property type="entry name" value="Ser/Thr_kinase_AS"/>
</dbReference>
<feature type="compositionally biased region" description="Polar residues" evidence="10">
    <location>
        <begin position="549"/>
        <end position="578"/>
    </location>
</feature>
<feature type="compositionally biased region" description="Polar residues" evidence="10">
    <location>
        <begin position="998"/>
        <end position="1007"/>
    </location>
</feature>
<evidence type="ECO:0000256" key="3">
    <source>
        <dbReference type="ARBA" id="ARBA00022679"/>
    </source>
</evidence>
<dbReference type="GO" id="GO:0000196">
    <property type="term" value="P:cell integrity MAPK cascade"/>
    <property type="evidence" value="ECO:0007669"/>
    <property type="project" value="UniProtKB-ARBA"/>
</dbReference>
<comment type="catalytic activity">
    <reaction evidence="7">
        <text>L-threonyl-[protein] + ATP = O-phospho-L-threonyl-[protein] + ADP + H(+)</text>
        <dbReference type="Rhea" id="RHEA:46608"/>
        <dbReference type="Rhea" id="RHEA-COMP:11060"/>
        <dbReference type="Rhea" id="RHEA-COMP:11605"/>
        <dbReference type="ChEBI" id="CHEBI:15378"/>
        <dbReference type="ChEBI" id="CHEBI:30013"/>
        <dbReference type="ChEBI" id="CHEBI:30616"/>
        <dbReference type="ChEBI" id="CHEBI:61977"/>
        <dbReference type="ChEBI" id="CHEBI:456216"/>
        <dbReference type="EC" id="2.7.11.24"/>
    </reaction>
    <physiologicalReaction direction="left-to-right" evidence="7">
        <dbReference type="Rhea" id="RHEA:46609"/>
    </physiologicalReaction>
</comment>
<feature type="compositionally biased region" description="Polar residues" evidence="10">
    <location>
        <begin position="1262"/>
        <end position="1273"/>
    </location>
</feature>
<feature type="region of interest" description="Disordered" evidence="10">
    <location>
        <begin position="1318"/>
        <end position="1337"/>
    </location>
</feature>
<dbReference type="EMBL" id="SKBQ01000011">
    <property type="protein sequence ID" value="TPX18176.1"/>
    <property type="molecule type" value="Genomic_DNA"/>
</dbReference>
<feature type="compositionally biased region" description="Low complexity" evidence="10">
    <location>
        <begin position="716"/>
        <end position="727"/>
    </location>
</feature>
<feature type="region of interest" description="Disordered" evidence="10">
    <location>
        <begin position="314"/>
        <end position="473"/>
    </location>
</feature>
<dbReference type="InterPro" id="IPR000719">
    <property type="entry name" value="Prot_kinase_dom"/>
</dbReference>
<keyword evidence="4 9" id="KW-0547">Nucleotide-binding</keyword>
<dbReference type="InterPro" id="IPR050538">
    <property type="entry name" value="MAP_kinase_kinase_kinase"/>
</dbReference>
<gene>
    <name evidence="12" type="ORF">E0L32_002685</name>
</gene>
<evidence type="ECO:0000256" key="5">
    <source>
        <dbReference type="ARBA" id="ARBA00022777"/>
    </source>
</evidence>
<dbReference type="GO" id="GO:0004707">
    <property type="term" value="F:MAP kinase activity"/>
    <property type="evidence" value="ECO:0007669"/>
    <property type="project" value="UniProtKB-EC"/>
</dbReference>
<dbReference type="Pfam" id="PF00069">
    <property type="entry name" value="Pkinase"/>
    <property type="match status" value="1"/>
</dbReference>
<feature type="compositionally biased region" description="Low complexity" evidence="10">
    <location>
        <begin position="943"/>
        <end position="957"/>
    </location>
</feature>
<evidence type="ECO:0000313" key="12">
    <source>
        <dbReference type="EMBL" id="TPX18176.1"/>
    </source>
</evidence>
<keyword evidence="13" id="KW-1185">Reference proteome</keyword>
<feature type="compositionally biased region" description="Pro residues" evidence="10">
    <location>
        <begin position="1241"/>
        <end position="1255"/>
    </location>
</feature>